<protein>
    <submittedName>
        <fullName evidence="2">DUF1540 domain-containing protein</fullName>
    </submittedName>
</protein>
<proteinExistence type="predicted"/>
<evidence type="ECO:0000259" key="1">
    <source>
        <dbReference type="Pfam" id="PF07561"/>
    </source>
</evidence>
<accession>A0ABR7GIK2</accession>
<reference evidence="2 3" key="1">
    <citation type="submission" date="2020-08" db="EMBL/GenBank/DDBJ databases">
        <title>Genome public.</title>
        <authorList>
            <person name="Liu C."/>
            <person name="Sun Q."/>
        </authorList>
    </citation>
    <scope>NUCLEOTIDE SEQUENCE [LARGE SCALE GENOMIC DNA]</scope>
    <source>
        <strain evidence="2 3">NSJ-9</strain>
    </source>
</reference>
<feature type="domain" description="DUF1540" evidence="1">
    <location>
        <begin position="5"/>
        <end position="40"/>
    </location>
</feature>
<comment type="caution">
    <text evidence="2">The sequence shown here is derived from an EMBL/GenBank/DDBJ whole genome shotgun (WGS) entry which is preliminary data.</text>
</comment>
<organism evidence="2 3">
    <name type="scientific">Roseburia lenta</name>
    <dbReference type="NCBI Taxonomy" id="2763061"/>
    <lineage>
        <taxon>Bacteria</taxon>
        <taxon>Bacillati</taxon>
        <taxon>Bacillota</taxon>
        <taxon>Clostridia</taxon>
        <taxon>Lachnospirales</taxon>
        <taxon>Lachnospiraceae</taxon>
        <taxon>Roseburia</taxon>
    </lineage>
</organism>
<feature type="domain" description="DUF1540" evidence="1">
    <location>
        <begin position="63"/>
        <end position="99"/>
    </location>
</feature>
<dbReference type="Pfam" id="PF07561">
    <property type="entry name" value="DUF1540"/>
    <property type="match status" value="2"/>
</dbReference>
<evidence type="ECO:0000313" key="3">
    <source>
        <dbReference type="Proteomes" id="UP000643810"/>
    </source>
</evidence>
<sequence length="102" mass="10742">MTQLDCRATECRYNVDKMCARAGITVEGTSAKKSDETYCGNYEVGKDGCACNRAGEPDGVTEITCDAKNCHYNASGKCEAGSVDIADSTGVGQTMCASFAMK</sequence>
<gene>
    <name evidence="2" type="ORF">H8R94_10935</name>
</gene>
<name>A0ABR7GIK2_9FIRM</name>
<evidence type="ECO:0000313" key="2">
    <source>
        <dbReference type="EMBL" id="MBC5687110.1"/>
    </source>
</evidence>
<dbReference type="Proteomes" id="UP000643810">
    <property type="component" value="Unassembled WGS sequence"/>
</dbReference>
<dbReference type="InterPro" id="IPR011437">
    <property type="entry name" value="DUF1540"/>
</dbReference>
<keyword evidence="3" id="KW-1185">Reference proteome</keyword>
<dbReference type="RefSeq" id="WP_186854657.1">
    <property type="nucleotide sequence ID" value="NZ_JACOPG010000004.1"/>
</dbReference>
<dbReference type="EMBL" id="JACOPG010000004">
    <property type="protein sequence ID" value="MBC5687110.1"/>
    <property type="molecule type" value="Genomic_DNA"/>
</dbReference>